<dbReference type="RefSeq" id="WP_188428008.1">
    <property type="nucleotide sequence ID" value="NZ_BAABKH010000010.1"/>
</dbReference>
<dbReference type="EMBL" id="BMEM01000001">
    <property type="protein sequence ID" value="GGF40236.1"/>
    <property type="molecule type" value="Genomic_DNA"/>
</dbReference>
<feature type="transmembrane region" description="Helical" evidence="1">
    <location>
        <begin position="170"/>
        <end position="195"/>
    </location>
</feature>
<reference evidence="2" key="1">
    <citation type="journal article" date="2014" name="Int. J. Syst. Evol. Microbiol.">
        <title>Complete genome sequence of Corynebacterium casei LMG S-19264T (=DSM 44701T), isolated from a smear-ripened cheese.</title>
        <authorList>
            <consortium name="US DOE Joint Genome Institute (JGI-PGF)"/>
            <person name="Walter F."/>
            <person name="Albersmeier A."/>
            <person name="Kalinowski J."/>
            <person name="Ruckert C."/>
        </authorList>
    </citation>
    <scope>NUCLEOTIDE SEQUENCE</scope>
    <source>
        <strain evidence="2">CGMCC 1.12160</strain>
    </source>
</reference>
<accession>A0A917BHK9</accession>
<evidence type="ECO:0000313" key="2">
    <source>
        <dbReference type="EMBL" id="GGF40236.1"/>
    </source>
</evidence>
<evidence type="ECO:0000313" key="3">
    <source>
        <dbReference type="Proteomes" id="UP000605670"/>
    </source>
</evidence>
<feature type="transmembrane region" description="Helical" evidence="1">
    <location>
        <begin position="138"/>
        <end position="158"/>
    </location>
</feature>
<organism evidence="2 3">
    <name type="scientific">Ornithinimicrobium tianjinense</name>
    <dbReference type="NCBI Taxonomy" id="1195761"/>
    <lineage>
        <taxon>Bacteria</taxon>
        <taxon>Bacillati</taxon>
        <taxon>Actinomycetota</taxon>
        <taxon>Actinomycetes</taxon>
        <taxon>Micrococcales</taxon>
        <taxon>Ornithinimicrobiaceae</taxon>
        <taxon>Ornithinimicrobium</taxon>
    </lineage>
</organism>
<keyword evidence="1" id="KW-0812">Transmembrane</keyword>
<dbReference type="AlphaFoldDB" id="A0A917BHK9"/>
<dbReference type="Proteomes" id="UP000605670">
    <property type="component" value="Unassembled WGS sequence"/>
</dbReference>
<reference evidence="2" key="2">
    <citation type="submission" date="2020-09" db="EMBL/GenBank/DDBJ databases">
        <authorList>
            <person name="Sun Q."/>
            <person name="Zhou Y."/>
        </authorList>
    </citation>
    <scope>NUCLEOTIDE SEQUENCE</scope>
    <source>
        <strain evidence="2">CGMCC 1.12160</strain>
    </source>
</reference>
<feature type="transmembrane region" description="Helical" evidence="1">
    <location>
        <begin position="40"/>
        <end position="65"/>
    </location>
</feature>
<feature type="transmembrane region" description="Helical" evidence="1">
    <location>
        <begin position="107"/>
        <end position="126"/>
    </location>
</feature>
<keyword evidence="1" id="KW-0472">Membrane</keyword>
<feature type="transmembrane region" description="Helical" evidence="1">
    <location>
        <begin position="77"/>
        <end position="95"/>
    </location>
</feature>
<keyword evidence="3" id="KW-1185">Reference proteome</keyword>
<sequence>MNPSFVLRRWVLLVAAGEFAGFMAPALAGSLAYAAGVAGWWFYLTMVAAGAVEGLVLGAAQGTALRRAAVPASRARWTALTSVAAACAWSLGMLPSTLQGVDWRSPAVLVAVVVGAVVLLCSIPSAQWLELRRVSRRATLWLPINVVAWGVGLLWTFAPSPFVDEGTSPWVLVGVFAVAGLLMAVTMAVLTGLGLRRYVLRASRTVEAPSAATRPDCV</sequence>
<keyword evidence="1" id="KW-1133">Transmembrane helix</keyword>
<comment type="caution">
    <text evidence="2">The sequence shown here is derived from an EMBL/GenBank/DDBJ whole genome shotgun (WGS) entry which is preliminary data.</text>
</comment>
<protein>
    <submittedName>
        <fullName evidence="2">Uncharacterized protein</fullName>
    </submittedName>
</protein>
<gene>
    <name evidence="2" type="ORF">GCM10011366_04840</name>
</gene>
<name>A0A917BHK9_9MICO</name>
<proteinExistence type="predicted"/>
<feature type="transmembrane region" description="Helical" evidence="1">
    <location>
        <begin position="12"/>
        <end position="34"/>
    </location>
</feature>
<evidence type="ECO:0000256" key="1">
    <source>
        <dbReference type="SAM" id="Phobius"/>
    </source>
</evidence>